<evidence type="ECO:0000256" key="8">
    <source>
        <dbReference type="RuleBase" id="RU000354"/>
    </source>
</evidence>
<dbReference type="InterPro" id="IPR029034">
    <property type="entry name" value="Cystine-knot_cytokine"/>
</dbReference>
<dbReference type="GO" id="GO:0005615">
    <property type="term" value="C:extracellular space"/>
    <property type="evidence" value="ECO:0007669"/>
    <property type="project" value="Ensembl"/>
</dbReference>
<feature type="domain" description="TGF-beta family profile" evidence="9">
    <location>
        <begin position="307"/>
        <end position="418"/>
    </location>
</feature>
<dbReference type="PROSITE" id="PS00250">
    <property type="entry name" value="TGF_BETA_1"/>
    <property type="match status" value="1"/>
</dbReference>
<organism evidence="10 11">
    <name type="scientific">Salvator merianae</name>
    <name type="common">Argentine black and white tegu</name>
    <name type="synonym">Tupinambis merianae</name>
    <dbReference type="NCBI Taxonomy" id="96440"/>
    <lineage>
        <taxon>Eukaryota</taxon>
        <taxon>Metazoa</taxon>
        <taxon>Chordata</taxon>
        <taxon>Craniata</taxon>
        <taxon>Vertebrata</taxon>
        <taxon>Euteleostomi</taxon>
        <taxon>Lepidosauria</taxon>
        <taxon>Squamata</taxon>
        <taxon>Bifurcata</taxon>
        <taxon>Unidentata</taxon>
        <taxon>Episquamata</taxon>
        <taxon>Laterata</taxon>
        <taxon>Teiioidea</taxon>
        <taxon>Teiidae</taxon>
        <taxon>Salvator</taxon>
    </lineage>
</organism>
<dbReference type="InterPro" id="IPR001839">
    <property type="entry name" value="TGF-b_C"/>
</dbReference>
<dbReference type="Pfam" id="PF00688">
    <property type="entry name" value="TGFb_propeptide"/>
    <property type="match status" value="1"/>
</dbReference>
<dbReference type="GO" id="GO:0001569">
    <property type="term" value="P:branching involved in blood vessel morphogenesis"/>
    <property type="evidence" value="ECO:0007669"/>
    <property type="project" value="Ensembl"/>
</dbReference>
<dbReference type="GO" id="GO:0045766">
    <property type="term" value="P:positive regulation of angiogenesis"/>
    <property type="evidence" value="ECO:0007669"/>
    <property type="project" value="Ensembl"/>
</dbReference>
<dbReference type="GO" id="GO:0030513">
    <property type="term" value="P:positive regulation of BMP signaling pathway"/>
    <property type="evidence" value="ECO:0007669"/>
    <property type="project" value="Ensembl"/>
</dbReference>
<dbReference type="InterPro" id="IPR017948">
    <property type="entry name" value="TGFb_CS"/>
</dbReference>
<dbReference type="GO" id="GO:0001570">
    <property type="term" value="P:vasculogenesis"/>
    <property type="evidence" value="ECO:0007669"/>
    <property type="project" value="Ensembl"/>
</dbReference>
<evidence type="ECO:0000256" key="4">
    <source>
        <dbReference type="ARBA" id="ARBA00022729"/>
    </source>
</evidence>
<dbReference type="Ensembl" id="ENSSMRT00000034560.1">
    <property type="protein sequence ID" value="ENSSMRP00000029611.1"/>
    <property type="gene ID" value="ENSSMRG00000022764.1"/>
</dbReference>
<dbReference type="GO" id="GO:0060391">
    <property type="term" value="P:positive regulation of SMAD protein signal transduction"/>
    <property type="evidence" value="ECO:0007669"/>
    <property type="project" value="Ensembl"/>
</dbReference>
<keyword evidence="11" id="KW-1185">Reference proteome</keyword>
<dbReference type="GO" id="GO:0006366">
    <property type="term" value="P:transcription by RNA polymerase II"/>
    <property type="evidence" value="ECO:0007669"/>
    <property type="project" value="Ensembl"/>
</dbReference>
<dbReference type="GO" id="GO:0005125">
    <property type="term" value="F:cytokine activity"/>
    <property type="evidence" value="ECO:0007669"/>
    <property type="project" value="Ensembl"/>
</dbReference>
<dbReference type="GO" id="GO:0001938">
    <property type="term" value="P:positive regulation of endothelial cell proliferation"/>
    <property type="evidence" value="ECO:0007669"/>
    <property type="project" value="Ensembl"/>
</dbReference>
<dbReference type="InterPro" id="IPR015615">
    <property type="entry name" value="TGF-beta-rel"/>
</dbReference>
<dbReference type="GO" id="GO:0045603">
    <property type="term" value="P:positive regulation of endothelial cell differentiation"/>
    <property type="evidence" value="ECO:0007669"/>
    <property type="project" value="Ensembl"/>
</dbReference>
<dbReference type="SMART" id="SM00204">
    <property type="entry name" value="TGFB"/>
    <property type="match status" value="1"/>
</dbReference>
<dbReference type="OMA" id="GTFDLRM"/>
<keyword evidence="3" id="KW-0964">Secreted</keyword>
<dbReference type="Gene3D" id="2.10.90.10">
    <property type="entry name" value="Cystine-knot cytokines"/>
    <property type="match status" value="1"/>
</dbReference>
<dbReference type="GeneTree" id="ENSGT00940000159802"/>
<dbReference type="InterPro" id="IPR001111">
    <property type="entry name" value="TGF-b_propeptide"/>
</dbReference>
<dbReference type="GO" id="GO:0032924">
    <property type="term" value="P:activin receptor signaling pathway"/>
    <property type="evidence" value="ECO:0007669"/>
    <property type="project" value="Ensembl"/>
</dbReference>
<evidence type="ECO:0000256" key="7">
    <source>
        <dbReference type="ARBA" id="ARBA00023180"/>
    </source>
</evidence>
<evidence type="ECO:0000256" key="3">
    <source>
        <dbReference type="ARBA" id="ARBA00022525"/>
    </source>
</evidence>
<dbReference type="GO" id="GO:0010596">
    <property type="term" value="P:negative regulation of endothelial cell migration"/>
    <property type="evidence" value="ECO:0007669"/>
    <property type="project" value="Ensembl"/>
</dbReference>
<comment type="similarity">
    <text evidence="2 8">Belongs to the TGF-beta family.</text>
</comment>
<dbReference type="GO" id="GO:0043539">
    <property type="term" value="F:protein serine/threonine kinase activator activity"/>
    <property type="evidence" value="ECO:0007669"/>
    <property type="project" value="Ensembl"/>
</dbReference>
<dbReference type="GO" id="GO:0030308">
    <property type="term" value="P:negative regulation of cell growth"/>
    <property type="evidence" value="ECO:0007669"/>
    <property type="project" value="Ensembl"/>
</dbReference>
<protein>
    <submittedName>
        <fullName evidence="10">Growth differentiation factor 2</fullName>
    </submittedName>
</protein>
<dbReference type="GO" id="GO:1903348">
    <property type="term" value="P:positive regulation of bicellular tight junction assembly"/>
    <property type="evidence" value="ECO:0007669"/>
    <property type="project" value="Ensembl"/>
</dbReference>
<keyword evidence="4" id="KW-0732">Signal</keyword>
<dbReference type="SUPFAM" id="SSF57501">
    <property type="entry name" value="Cystine-knot cytokines"/>
    <property type="match status" value="1"/>
</dbReference>
<evidence type="ECO:0000313" key="10">
    <source>
        <dbReference type="Ensembl" id="ENSSMRP00000029611.1"/>
    </source>
</evidence>
<evidence type="ECO:0000256" key="2">
    <source>
        <dbReference type="ARBA" id="ARBA00006656"/>
    </source>
</evidence>
<dbReference type="CDD" id="cd19400">
    <property type="entry name" value="TGF_beta_BMP9"/>
    <property type="match status" value="1"/>
</dbReference>
<reference evidence="10" key="1">
    <citation type="submission" date="2025-08" db="UniProtKB">
        <authorList>
            <consortium name="Ensembl"/>
        </authorList>
    </citation>
    <scope>IDENTIFICATION</scope>
</reference>
<dbReference type="AlphaFoldDB" id="A0A8D0KP95"/>
<name>A0A8D0KP95_SALMN</name>
<evidence type="ECO:0000256" key="5">
    <source>
        <dbReference type="ARBA" id="ARBA00023030"/>
    </source>
</evidence>
<reference evidence="10" key="2">
    <citation type="submission" date="2025-09" db="UniProtKB">
        <authorList>
            <consortium name="Ensembl"/>
        </authorList>
    </citation>
    <scope>IDENTIFICATION</scope>
</reference>
<dbReference type="PROSITE" id="PS51362">
    <property type="entry name" value="TGF_BETA_2"/>
    <property type="match status" value="1"/>
</dbReference>
<accession>A0A8D0KP95</accession>
<evidence type="ECO:0000259" key="9">
    <source>
        <dbReference type="PROSITE" id="PS51362"/>
    </source>
</evidence>
<dbReference type="Proteomes" id="UP000694421">
    <property type="component" value="Unplaced"/>
</dbReference>
<dbReference type="Gene3D" id="2.60.120.970">
    <property type="match status" value="1"/>
</dbReference>
<dbReference type="GO" id="GO:0061036">
    <property type="term" value="P:positive regulation of cartilage development"/>
    <property type="evidence" value="ECO:0007669"/>
    <property type="project" value="Ensembl"/>
</dbReference>
<dbReference type="GO" id="GO:0001649">
    <property type="term" value="P:osteoblast differentiation"/>
    <property type="evidence" value="ECO:0007669"/>
    <property type="project" value="Ensembl"/>
</dbReference>
<sequence>MYCLGALAVLNSIIIHLTSIKPMEVQGKLLITENSHKYYQDFGNMKEEVHFAFKAFLENLKSNLLRNLNLSKIPSQERMKEEPLRFMIDLYNQYTKDKSSSPISNIVRSFSPKDIASHSTFEMDPFQKYILLFNVSLPWHEEVSRAELRIHTACQKETECFSSRLGNMVIYDEHLQENHWEKTKDAKSFIVSQRIQQCGWVTFDVSSAVKRWLKAEKARTATHLEIAVENHFTNNHTCGKLHISMNTSSSHLPLLIVFSNDPHNSIKKNMGLWEIMASEQEKSVLKNLIKNKQNTLSVNTIHHFSSRSKRSVEITHCRRTSLRVNFREIGWNWIIAPQDYEAFECKGGCFFPLTENVTPTKHAIVQTLVHYKNPKKTSKACCVPTKLDAISMLYKDDAGIPTLKLQYEGMQVAECGCR</sequence>
<evidence type="ECO:0000313" key="11">
    <source>
        <dbReference type="Proteomes" id="UP000694421"/>
    </source>
</evidence>
<dbReference type="PANTHER" id="PTHR11848:SF157">
    <property type="entry name" value="GROWTH_DIFFERENTIATION FACTOR 2"/>
    <property type="match status" value="1"/>
</dbReference>
<evidence type="ECO:0000256" key="1">
    <source>
        <dbReference type="ARBA" id="ARBA00004613"/>
    </source>
</evidence>
<dbReference type="PANTHER" id="PTHR11848">
    <property type="entry name" value="TGF-BETA FAMILY"/>
    <property type="match status" value="1"/>
</dbReference>
<dbReference type="Pfam" id="PF00019">
    <property type="entry name" value="TGF_beta"/>
    <property type="match status" value="1"/>
</dbReference>
<dbReference type="GO" id="GO:0045747">
    <property type="term" value="P:positive regulation of Notch signaling pathway"/>
    <property type="evidence" value="ECO:0007669"/>
    <property type="project" value="Ensembl"/>
</dbReference>
<dbReference type="GO" id="GO:0032757">
    <property type="term" value="P:positive regulation of interleukin-8 production"/>
    <property type="evidence" value="ECO:0007669"/>
    <property type="project" value="Ensembl"/>
</dbReference>
<dbReference type="GO" id="GO:0008083">
    <property type="term" value="F:growth factor activity"/>
    <property type="evidence" value="ECO:0007669"/>
    <property type="project" value="UniProtKB-KW"/>
</dbReference>
<evidence type="ECO:0000256" key="6">
    <source>
        <dbReference type="ARBA" id="ARBA00023157"/>
    </source>
</evidence>
<keyword evidence="5 8" id="KW-0339">Growth factor</keyword>
<keyword evidence="6" id="KW-1015">Disulfide bond</keyword>
<comment type="subcellular location">
    <subcellularLocation>
        <location evidence="1">Secreted</location>
    </subcellularLocation>
</comment>
<dbReference type="GO" id="GO:0030509">
    <property type="term" value="P:BMP signaling pathway"/>
    <property type="evidence" value="ECO:0007669"/>
    <property type="project" value="Ensembl"/>
</dbReference>
<proteinExistence type="inferred from homology"/>
<dbReference type="GO" id="GO:0001937">
    <property type="term" value="P:negative regulation of endothelial cell proliferation"/>
    <property type="evidence" value="ECO:0007669"/>
    <property type="project" value="Ensembl"/>
</dbReference>
<dbReference type="GO" id="GO:0045944">
    <property type="term" value="P:positive regulation of transcription by RNA polymerase II"/>
    <property type="evidence" value="ECO:0007669"/>
    <property type="project" value="Ensembl"/>
</dbReference>
<keyword evidence="7" id="KW-0325">Glycoprotein</keyword>
<dbReference type="FunFam" id="2.10.90.10:FF:000001">
    <property type="entry name" value="Bone morphogenetic protein 4"/>
    <property type="match status" value="1"/>
</dbReference>